<dbReference type="EMBL" id="CAJMXA010000927">
    <property type="protein sequence ID" value="CAE6446914.1"/>
    <property type="molecule type" value="Genomic_DNA"/>
</dbReference>
<dbReference type="InterPro" id="IPR051681">
    <property type="entry name" value="Ser/Thr_Kinases-Pseudokinases"/>
</dbReference>
<dbReference type="AlphaFoldDB" id="A0A8H3B3D7"/>
<dbReference type="InterPro" id="IPR011009">
    <property type="entry name" value="Kinase-like_dom_sf"/>
</dbReference>
<sequence length="312" mass="34745">MPVKLMFSLLIRHCSTDVTSQLNFSSVSELPVTGGIISDYFPGCLHNGAKVILKIPTRRGSAYSQRQGILRAAHELYVWSRCNHPNILPLIGATIHRGSITLVSPWMLQSNLHAWRQPNPLAGPDYLGICVQIAEGLSYLHSVGILHGDVQGIKILMSDDMIPKFCDFGNAALLNPYEALPFDNELQRRATLRWAAPEILMNAEKIRLTSESDVYALGMTILEAITGEFPWGMEPGLAITANIRAGIYPQRPQIYFPLEDEWANLTWDLLTQCWDQKPENRPTASEVRDRLKDIIARTGGPSAVVSDSKSLR</sequence>
<dbReference type="GO" id="GO:0004674">
    <property type="term" value="F:protein serine/threonine kinase activity"/>
    <property type="evidence" value="ECO:0007669"/>
    <property type="project" value="TreeGrafter"/>
</dbReference>
<dbReference type="Pfam" id="PF07714">
    <property type="entry name" value="PK_Tyr_Ser-Thr"/>
    <property type="match status" value="1"/>
</dbReference>
<proteinExistence type="predicted"/>
<dbReference type="Proteomes" id="UP000663853">
    <property type="component" value="Unassembled WGS sequence"/>
</dbReference>
<comment type="caution">
    <text evidence="2">The sequence shown here is derived from an EMBL/GenBank/DDBJ whole genome shotgun (WGS) entry which is preliminary data.</text>
</comment>
<gene>
    <name evidence="2" type="ORF">RDB_LOCUS43941</name>
</gene>
<dbReference type="Gene3D" id="1.10.510.10">
    <property type="entry name" value="Transferase(Phosphotransferase) domain 1"/>
    <property type="match status" value="1"/>
</dbReference>
<dbReference type="SUPFAM" id="SSF56112">
    <property type="entry name" value="Protein kinase-like (PK-like)"/>
    <property type="match status" value="1"/>
</dbReference>
<accession>A0A8H3B3D7</accession>
<dbReference type="PROSITE" id="PS50011">
    <property type="entry name" value="PROTEIN_KINASE_DOM"/>
    <property type="match status" value="1"/>
</dbReference>
<dbReference type="PIRSF" id="PIRSF000654">
    <property type="entry name" value="Integrin-linked_kinase"/>
    <property type="match status" value="1"/>
</dbReference>
<dbReference type="GO" id="GO:0005524">
    <property type="term" value="F:ATP binding"/>
    <property type="evidence" value="ECO:0007669"/>
    <property type="project" value="InterPro"/>
</dbReference>
<dbReference type="PANTHER" id="PTHR44329">
    <property type="entry name" value="SERINE/THREONINE-PROTEIN KINASE TNNI3K-RELATED"/>
    <property type="match status" value="1"/>
</dbReference>
<reference evidence="2" key="1">
    <citation type="submission" date="2021-01" db="EMBL/GenBank/DDBJ databases">
        <authorList>
            <person name="Kaushik A."/>
        </authorList>
    </citation>
    <scope>NUCLEOTIDE SEQUENCE</scope>
    <source>
        <strain evidence="2">AG6-10EEA</strain>
    </source>
</reference>
<evidence type="ECO:0000259" key="1">
    <source>
        <dbReference type="PROSITE" id="PS50011"/>
    </source>
</evidence>
<dbReference type="InterPro" id="IPR000719">
    <property type="entry name" value="Prot_kinase_dom"/>
</dbReference>
<evidence type="ECO:0000313" key="3">
    <source>
        <dbReference type="Proteomes" id="UP000663853"/>
    </source>
</evidence>
<organism evidence="2 3">
    <name type="scientific">Rhizoctonia solani</name>
    <dbReference type="NCBI Taxonomy" id="456999"/>
    <lineage>
        <taxon>Eukaryota</taxon>
        <taxon>Fungi</taxon>
        <taxon>Dikarya</taxon>
        <taxon>Basidiomycota</taxon>
        <taxon>Agaricomycotina</taxon>
        <taxon>Agaricomycetes</taxon>
        <taxon>Cantharellales</taxon>
        <taxon>Ceratobasidiaceae</taxon>
        <taxon>Rhizoctonia</taxon>
    </lineage>
</organism>
<feature type="domain" description="Protein kinase" evidence="1">
    <location>
        <begin position="13"/>
        <end position="295"/>
    </location>
</feature>
<protein>
    <recommendedName>
        <fullName evidence="1">Protein kinase domain-containing protein</fullName>
    </recommendedName>
</protein>
<evidence type="ECO:0000313" key="2">
    <source>
        <dbReference type="EMBL" id="CAE6446914.1"/>
    </source>
</evidence>
<dbReference type="InterPro" id="IPR001245">
    <property type="entry name" value="Ser-Thr/Tyr_kinase_cat_dom"/>
</dbReference>
<name>A0A8H3B3D7_9AGAM</name>